<dbReference type="InterPro" id="IPR052895">
    <property type="entry name" value="HetReg/Transcr_Mod"/>
</dbReference>
<evidence type="ECO:0000313" key="3">
    <source>
        <dbReference type="Proteomes" id="UP000756132"/>
    </source>
</evidence>
<gene>
    <name evidence="2" type="ORF">CLAFUR5_13941</name>
</gene>
<dbReference type="PANTHER" id="PTHR24148">
    <property type="entry name" value="ANKYRIN REPEAT DOMAIN-CONTAINING PROTEIN 39 HOMOLOG-RELATED"/>
    <property type="match status" value="1"/>
</dbReference>
<evidence type="ECO:0000259" key="1">
    <source>
        <dbReference type="Pfam" id="PF06985"/>
    </source>
</evidence>
<feature type="domain" description="Heterokaryon incompatibility" evidence="1">
    <location>
        <begin position="79"/>
        <end position="276"/>
    </location>
</feature>
<dbReference type="Pfam" id="PF06985">
    <property type="entry name" value="HET"/>
    <property type="match status" value="1"/>
</dbReference>
<evidence type="ECO:0000313" key="2">
    <source>
        <dbReference type="EMBL" id="UJO24198.1"/>
    </source>
</evidence>
<dbReference type="EMBL" id="CP090174">
    <property type="protein sequence ID" value="UJO24198.1"/>
    <property type="molecule type" value="Genomic_DNA"/>
</dbReference>
<keyword evidence="3" id="KW-1185">Reference proteome</keyword>
<dbReference type="AlphaFoldDB" id="A0A9Q8PKL9"/>
<reference evidence="2" key="2">
    <citation type="journal article" date="2022" name="Microb. Genom.">
        <title>A chromosome-scale genome assembly of the tomato pathogen Cladosporium fulvum reveals a compartmentalized genome architecture and the presence of a dispensable chromosome.</title>
        <authorList>
            <person name="Zaccaron A.Z."/>
            <person name="Chen L.H."/>
            <person name="Samaras A."/>
            <person name="Stergiopoulos I."/>
        </authorList>
    </citation>
    <scope>NUCLEOTIDE SEQUENCE</scope>
    <source>
        <strain evidence="2">Race5_Kim</strain>
    </source>
</reference>
<reference evidence="2" key="1">
    <citation type="submission" date="2021-12" db="EMBL/GenBank/DDBJ databases">
        <authorList>
            <person name="Zaccaron A."/>
            <person name="Stergiopoulos I."/>
        </authorList>
    </citation>
    <scope>NUCLEOTIDE SEQUENCE</scope>
    <source>
        <strain evidence="2">Race5_Kim</strain>
    </source>
</reference>
<dbReference type="PANTHER" id="PTHR24148:SF73">
    <property type="entry name" value="HET DOMAIN PROTEIN (AFU_ORTHOLOGUE AFUA_8G01020)"/>
    <property type="match status" value="1"/>
</dbReference>
<name>A0A9Q8PKL9_PASFU</name>
<dbReference type="GeneID" id="71993819"/>
<dbReference type="InterPro" id="IPR010730">
    <property type="entry name" value="HET"/>
</dbReference>
<dbReference type="Proteomes" id="UP000756132">
    <property type="component" value="Chromosome 12"/>
</dbReference>
<organism evidence="2 3">
    <name type="scientific">Passalora fulva</name>
    <name type="common">Tomato leaf mold</name>
    <name type="synonym">Cladosporium fulvum</name>
    <dbReference type="NCBI Taxonomy" id="5499"/>
    <lineage>
        <taxon>Eukaryota</taxon>
        <taxon>Fungi</taxon>
        <taxon>Dikarya</taxon>
        <taxon>Ascomycota</taxon>
        <taxon>Pezizomycotina</taxon>
        <taxon>Dothideomycetes</taxon>
        <taxon>Dothideomycetidae</taxon>
        <taxon>Mycosphaerellales</taxon>
        <taxon>Mycosphaerellaceae</taxon>
        <taxon>Fulvia</taxon>
    </lineage>
</organism>
<protein>
    <recommendedName>
        <fullName evidence="1">Heterokaryon incompatibility domain-containing protein</fullName>
    </recommendedName>
</protein>
<proteinExistence type="predicted"/>
<sequence length="468" mass="53662">MATQAASEVDGGPQVFRHTPFDDAQTHVRLLRFVSKHEDDVRLEISTWTRPELPKDEGEDEHEWRLWHDRRRPYETLTFHAISYTWGDEKDQRQIKINGLAFTVRRNCFEAMAKVRLHYPDEYFWIDSICINQGDDVEKSAQVAMIYETFCGAERVLACLGDLCMVRDTTGMKNHYKSSDPEGPAIFAHDRDGPTLDSNTLADTPSHAAHTLESRIREALPHGDISLSHLSRNEKLHPICQPWVDSLTFSTAQSLRHGLWSFLVQEYWSRVWIMPEIAAAGDDLQLLVGTAKVNSLHIHLLMMLAGGRGGSDKHHINFNKLDVSRIWGEHKPPRLHDEYISDGCRVAMGTIARKQTESLSDSLLGSRGKRCSDPRDRIYALLPIMHSHVPFRPDYSKSCFKLAVEAFGYVRVHEAHEGEFFTIIALALEVDEDDLARALGLDGTLNDEIERFRKESRERRVKERREKE</sequence>
<accession>A0A9Q8PKL9</accession>
<dbReference type="OrthoDB" id="3649134at2759"/>
<dbReference type="RefSeq" id="XP_047768564.1">
    <property type="nucleotide sequence ID" value="XM_047913089.1"/>
</dbReference>
<dbReference type="KEGG" id="ffu:CLAFUR5_13941"/>